<dbReference type="EMBL" id="CAFBMO010000040">
    <property type="protein sequence ID" value="CAB4909704.1"/>
    <property type="molecule type" value="Genomic_DNA"/>
</dbReference>
<sequence length="271" mass="29814">MTRLFSFALLSLAILFGIAPASATVPPWKVQCTFNDPRFDEISGITRSQMFPSTLYVHNDSSGGPRIYAVDENSCTTKATFTIRGAKARDYEAIASGRDAKGRPVLWLGDLGDNKDSWPYVEVLKIREPKTLISQSVNATVHRVKYPDIPHNAETLLASPTSPQLWIVTKQLAHGSLYSLPQPLKKTNLAMKLRTEGGLITDGAISPLGDRYVLRTYFDATLYSGLPAGKELKTFDLPGQLQGEAITWTADGKSLLIASERDHRLLRVAIP</sequence>
<evidence type="ECO:0000313" key="1">
    <source>
        <dbReference type="EMBL" id="CAB4633098.1"/>
    </source>
</evidence>
<accession>A0A6J6J8N1</accession>
<reference evidence="1" key="1">
    <citation type="submission" date="2020-05" db="EMBL/GenBank/DDBJ databases">
        <authorList>
            <person name="Chiriac C."/>
            <person name="Salcher M."/>
            <person name="Ghai R."/>
            <person name="Kavagutti S V."/>
        </authorList>
    </citation>
    <scope>NUCLEOTIDE SEQUENCE</scope>
</reference>
<dbReference type="EMBL" id="CAEZVB010000136">
    <property type="protein sequence ID" value="CAB4633098.1"/>
    <property type="molecule type" value="Genomic_DNA"/>
</dbReference>
<name>A0A6J6J8N1_9ZZZZ</name>
<protein>
    <submittedName>
        <fullName evidence="1">Unannotated protein</fullName>
    </submittedName>
</protein>
<organism evidence="1">
    <name type="scientific">freshwater metagenome</name>
    <dbReference type="NCBI Taxonomy" id="449393"/>
    <lineage>
        <taxon>unclassified sequences</taxon>
        <taxon>metagenomes</taxon>
        <taxon>ecological metagenomes</taxon>
    </lineage>
</organism>
<evidence type="ECO:0000313" key="3">
    <source>
        <dbReference type="EMBL" id="CAB4909704.1"/>
    </source>
</evidence>
<gene>
    <name evidence="1" type="ORF">UFOPK1908_01592</name>
    <name evidence="2" type="ORF">UFOPK2282_01121</name>
    <name evidence="3" type="ORF">UFOPK3576_01019</name>
</gene>
<proteinExistence type="predicted"/>
<evidence type="ECO:0000313" key="2">
    <source>
        <dbReference type="EMBL" id="CAB4671844.1"/>
    </source>
</evidence>
<dbReference type="EMBL" id="CAEZWR010000140">
    <property type="protein sequence ID" value="CAB4671844.1"/>
    <property type="molecule type" value="Genomic_DNA"/>
</dbReference>
<dbReference type="SUPFAM" id="SSF101898">
    <property type="entry name" value="NHL repeat"/>
    <property type="match status" value="1"/>
</dbReference>
<dbReference type="AlphaFoldDB" id="A0A6J6J8N1"/>